<gene>
    <name evidence="1" type="ORF">SAMN05421740_1185</name>
</gene>
<reference evidence="2" key="1">
    <citation type="submission" date="2016-10" db="EMBL/GenBank/DDBJ databases">
        <authorList>
            <person name="Varghese N."/>
            <person name="Submissions S."/>
        </authorList>
    </citation>
    <scope>NUCLEOTIDE SEQUENCE [LARGE SCALE GENOMIC DNA]</scope>
    <source>
        <strain evidence="2">Jip14</strain>
    </source>
</reference>
<keyword evidence="2" id="KW-1185">Reference proteome</keyword>
<dbReference type="AlphaFoldDB" id="A0A1H7UL18"/>
<name>A0A1H7UL18_9SPHI</name>
<evidence type="ECO:0000313" key="1">
    <source>
        <dbReference type="EMBL" id="SEL97720.1"/>
    </source>
</evidence>
<accession>A0A1H7UL18</accession>
<evidence type="ECO:0000313" key="2">
    <source>
        <dbReference type="Proteomes" id="UP000198916"/>
    </source>
</evidence>
<dbReference type="EMBL" id="FNZR01000018">
    <property type="protein sequence ID" value="SEL97720.1"/>
    <property type="molecule type" value="Genomic_DNA"/>
</dbReference>
<organism evidence="1 2">
    <name type="scientific">Parapedobacter koreensis</name>
    <dbReference type="NCBI Taxonomy" id="332977"/>
    <lineage>
        <taxon>Bacteria</taxon>
        <taxon>Pseudomonadati</taxon>
        <taxon>Bacteroidota</taxon>
        <taxon>Sphingobacteriia</taxon>
        <taxon>Sphingobacteriales</taxon>
        <taxon>Sphingobacteriaceae</taxon>
        <taxon>Parapedobacter</taxon>
    </lineage>
</organism>
<proteinExistence type="predicted"/>
<protein>
    <submittedName>
        <fullName evidence="1">Uncharacterized protein</fullName>
    </submittedName>
</protein>
<sequence>MKTNIPNELEKERMAERILVWFLQIGNAVHQNKCRIYIFAVRKWFVVS</sequence>
<dbReference type="Proteomes" id="UP000198916">
    <property type="component" value="Unassembled WGS sequence"/>
</dbReference>